<protein>
    <submittedName>
        <fullName evidence="1">Uncharacterized protein</fullName>
    </submittedName>
</protein>
<dbReference type="EMBL" id="SJSO01000023">
    <property type="protein sequence ID" value="TCD18939.1"/>
    <property type="molecule type" value="Genomic_DNA"/>
</dbReference>
<accession>A0A4R0PM56</accession>
<keyword evidence="2" id="KW-1185">Reference proteome</keyword>
<reference evidence="1 2" key="1">
    <citation type="submission" date="2019-02" db="EMBL/GenBank/DDBJ databases">
        <title>Pedobacter sp. RP-3-21 sp. nov., isolated from Arctic soil.</title>
        <authorList>
            <person name="Dahal R.H."/>
        </authorList>
    </citation>
    <scope>NUCLEOTIDE SEQUENCE [LARGE SCALE GENOMIC DNA]</scope>
    <source>
        <strain evidence="1 2">RP-3-21</strain>
    </source>
</reference>
<dbReference type="Proteomes" id="UP000293925">
    <property type="component" value="Unassembled WGS sequence"/>
</dbReference>
<dbReference type="AlphaFoldDB" id="A0A4R0PM56"/>
<comment type="caution">
    <text evidence="1">The sequence shown here is derived from an EMBL/GenBank/DDBJ whole genome shotgun (WGS) entry which is preliminary data.</text>
</comment>
<organism evidence="1 2">
    <name type="scientific">Pedobacter psychrodurus</name>
    <dbReference type="NCBI Taxonomy" id="2530456"/>
    <lineage>
        <taxon>Bacteria</taxon>
        <taxon>Pseudomonadati</taxon>
        <taxon>Bacteroidota</taxon>
        <taxon>Sphingobacteriia</taxon>
        <taxon>Sphingobacteriales</taxon>
        <taxon>Sphingobacteriaceae</taxon>
        <taxon>Pedobacter</taxon>
    </lineage>
</organism>
<name>A0A4R0PM56_9SPHI</name>
<proteinExistence type="predicted"/>
<dbReference type="RefSeq" id="WP_131533500.1">
    <property type="nucleotide sequence ID" value="NZ_SJSO01000023.1"/>
</dbReference>
<evidence type="ECO:0000313" key="2">
    <source>
        <dbReference type="Proteomes" id="UP000293925"/>
    </source>
</evidence>
<gene>
    <name evidence="1" type="ORF">EZ456_20805</name>
</gene>
<evidence type="ECO:0000313" key="1">
    <source>
        <dbReference type="EMBL" id="TCD18939.1"/>
    </source>
</evidence>
<sequence length="397" mass="45377">MFQKICIKSKEKDTQKVDISFLLDSMLFYGKVIVLVHKEELITLLRYFGEDFLTELITSGRIELRVRENILGSMSFPGDKYGIGLFEGKGKSYSTILYEAHRETVRNSASNQKFSDHFSKITQPFQYTQDITEQIKADFENESLLKKLLPIYINARLPQFQLPDELSIEIIKDNSFGPFDAYTLNTNMDIIKLNELSKEMKGDDHHDFNYSGFLLALSESQGDIFIASHFESELVTSKLYSDFISQQLEDLIRRRSKSEENLHLFGEYILENCHSIGDAFMSGMISKKELLEILETADKFRDWLLKIPEDKNIIWEYHKAVSEKTIADKLPTKATRFVIFEGIGIALDVLGAGGIGTAVGLGLSAVDNFYLDKLIGGWKPNQFIEKDLIPAIKKQEQ</sequence>
<dbReference type="OrthoDB" id="1490568at2"/>